<dbReference type="GO" id="GO:0019005">
    <property type="term" value="C:SCF ubiquitin ligase complex"/>
    <property type="evidence" value="ECO:0007669"/>
    <property type="project" value="TreeGrafter"/>
</dbReference>
<dbReference type="SUPFAM" id="SSF52047">
    <property type="entry name" value="RNI-like"/>
    <property type="match status" value="1"/>
</dbReference>
<gene>
    <name evidence="1" type="primary">FBL12_0</name>
    <name evidence="2" type="synonym">FBL12_5</name>
    <name evidence="1" type="ORF">g.60204</name>
    <name evidence="2" type="ORF">g.60209</name>
</gene>
<dbReference type="Gene3D" id="3.80.10.10">
    <property type="entry name" value="Ribonuclease Inhibitor"/>
    <property type="match status" value="1"/>
</dbReference>
<accession>A0A1D1YBB5</accession>
<dbReference type="GO" id="GO:0031146">
    <property type="term" value="P:SCF-dependent proteasomal ubiquitin-dependent protein catabolic process"/>
    <property type="evidence" value="ECO:0007669"/>
    <property type="project" value="TreeGrafter"/>
</dbReference>
<dbReference type="EMBL" id="GDJX01016014">
    <property type="protein sequence ID" value="JAT51922.1"/>
    <property type="molecule type" value="Transcribed_RNA"/>
</dbReference>
<evidence type="ECO:0000313" key="1">
    <source>
        <dbReference type="EMBL" id="JAT51922.1"/>
    </source>
</evidence>
<organism evidence="1">
    <name type="scientific">Anthurium amnicola</name>
    <dbReference type="NCBI Taxonomy" id="1678845"/>
    <lineage>
        <taxon>Eukaryota</taxon>
        <taxon>Viridiplantae</taxon>
        <taxon>Streptophyta</taxon>
        <taxon>Embryophyta</taxon>
        <taxon>Tracheophyta</taxon>
        <taxon>Spermatophyta</taxon>
        <taxon>Magnoliopsida</taxon>
        <taxon>Liliopsida</taxon>
        <taxon>Araceae</taxon>
        <taxon>Pothoideae</taxon>
        <taxon>Potheae</taxon>
        <taxon>Anthurium</taxon>
    </lineage>
</organism>
<dbReference type="AlphaFoldDB" id="A0A1D1YBB5"/>
<dbReference type="Gene3D" id="1.20.1280.50">
    <property type="match status" value="1"/>
</dbReference>
<dbReference type="InterPro" id="IPR006553">
    <property type="entry name" value="Leu-rich_rpt_Cys-con_subtyp"/>
</dbReference>
<dbReference type="InterPro" id="IPR001611">
    <property type="entry name" value="Leu-rich_rpt"/>
</dbReference>
<proteinExistence type="predicted"/>
<dbReference type="PANTHER" id="PTHR13318">
    <property type="entry name" value="PARTNER OF PAIRED, ISOFORM B-RELATED"/>
    <property type="match status" value="1"/>
</dbReference>
<dbReference type="Pfam" id="PF13516">
    <property type="entry name" value="LRR_6"/>
    <property type="match status" value="2"/>
</dbReference>
<protein>
    <submittedName>
        <fullName evidence="1">F-box/LRR-repeat protein 12</fullName>
    </submittedName>
</protein>
<dbReference type="InterPro" id="IPR032675">
    <property type="entry name" value="LRR_dom_sf"/>
</dbReference>
<evidence type="ECO:0000313" key="2">
    <source>
        <dbReference type="EMBL" id="JAT62651.1"/>
    </source>
</evidence>
<reference evidence="1" key="1">
    <citation type="submission" date="2015-07" db="EMBL/GenBank/DDBJ databases">
        <title>Transcriptome Assembly of Anthurium amnicola.</title>
        <authorList>
            <person name="Suzuki J."/>
        </authorList>
    </citation>
    <scope>NUCLEOTIDE SEQUENCE</scope>
</reference>
<sequence length="373" mass="40996">MADLLEDCLFIVFQKLETSDDRNAFGLTCRRWLQIQNAARRSLTFQLSYSPDVYQLYARYLPRLLARFPLLSSVSLAGCTELPDSALTLLRDSGSTLRSLSLFCCLGITDSGISLVATGCLNLVSITLYRCNITDMGLECLAKCCCALVNINLSYCLLISDRGIAALSRDCLQMKLLVISSCRSITGIGFAGCSPTLAYLEADSCMLTREGLLGVVSGGGLEYLNVSGLRCWSNGDSLDGIGAGFAAKLRFLNFRMCRFVGNESVAAIAKGCPLLEEWSLAVCHEVRVSGWSAIGSSCKKLKVLHVNRCRNLCDDGLEALRHGCRQLEILYIHGCRKVTLLGLEAFKMFRQEVQLKRDECVYIGPCLDNLFTQ</sequence>
<dbReference type="CDD" id="cd22159">
    <property type="entry name" value="F-box_AtTIR1-like"/>
    <property type="match status" value="1"/>
</dbReference>
<dbReference type="EMBL" id="GDJX01005285">
    <property type="protein sequence ID" value="JAT62651.1"/>
    <property type="molecule type" value="Transcribed_RNA"/>
</dbReference>
<name>A0A1D1YBB5_9ARAE</name>
<dbReference type="SMART" id="SM00367">
    <property type="entry name" value="LRR_CC"/>
    <property type="match status" value="8"/>
</dbReference>
<dbReference type="PANTHER" id="PTHR13318:SF26">
    <property type="entry name" value="F-BOX_LRR-REPEAT PROTEIN 12"/>
    <property type="match status" value="1"/>
</dbReference>